<accession>W5T9F3</accession>
<evidence type="ECO:0000313" key="3">
    <source>
        <dbReference type="Proteomes" id="UP000019150"/>
    </source>
</evidence>
<dbReference type="STRING" id="1415166.NONO_c09670"/>
<proteinExistence type="predicted"/>
<dbReference type="KEGG" id="nno:NONO_c09670"/>
<dbReference type="PATRIC" id="fig|1415166.3.peg.980"/>
<protein>
    <submittedName>
        <fullName evidence="2">Uncharacterized protein</fullName>
    </submittedName>
</protein>
<reference evidence="2 3" key="1">
    <citation type="journal article" date="2014" name="Appl. Environ. Microbiol.">
        <title>Insights into the Microbial Degradation of Rubber and Gutta-Percha by Analysis of the Complete Genome of Nocardia nova SH22a.</title>
        <authorList>
            <person name="Luo Q."/>
            <person name="Hiessl S."/>
            <person name="Poehlein A."/>
            <person name="Daniel R."/>
            <person name="Steinbuchel A."/>
        </authorList>
    </citation>
    <scope>NUCLEOTIDE SEQUENCE [LARGE SCALE GENOMIC DNA]</scope>
    <source>
        <strain evidence="2">SH22a</strain>
    </source>
</reference>
<keyword evidence="3" id="KW-1185">Reference proteome</keyword>
<sequence>MLCERAIGRPRRGEVMKMDVPAVQAISANLQQSATELSDSAVTLSGAVEGFTAADAGHEYGAQGERVVSGLEGLSKRMFMWANCVNDTGAVLGQAATNNGRVDQGSASSISQGGVTV</sequence>
<evidence type="ECO:0000313" key="2">
    <source>
        <dbReference type="EMBL" id="AHH15774.1"/>
    </source>
</evidence>
<dbReference type="EMBL" id="CP006850">
    <property type="protein sequence ID" value="AHH15774.1"/>
    <property type="molecule type" value="Genomic_DNA"/>
</dbReference>
<organism evidence="2 3">
    <name type="scientific">Nocardia nova SH22a</name>
    <dbReference type="NCBI Taxonomy" id="1415166"/>
    <lineage>
        <taxon>Bacteria</taxon>
        <taxon>Bacillati</taxon>
        <taxon>Actinomycetota</taxon>
        <taxon>Actinomycetes</taxon>
        <taxon>Mycobacteriales</taxon>
        <taxon>Nocardiaceae</taxon>
        <taxon>Nocardia</taxon>
    </lineage>
</organism>
<dbReference type="eggNOG" id="ENOG5032CRY">
    <property type="taxonomic scope" value="Bacteria"/>
</dbReference>
<gene>
    <name evidence="2" type="ORF">NONO_c09670</name>
</gene>
<evidence type="ECO:0000256" key="1">
    <source>
        <dbReference type="SAM" id="MobiDB-lite"/>
    </source>
</evidence>
<feature type="region of interest" description="Disordered" evidence="1">
    <location>
        <begin position="98"/>
        <end position="117"/>
    </location>
</feature>
<dbReference type="Proteomes" id="UP000019150">
    <property type="component" value="Chromosome"/>
</dbReference>
<dbReference type="HOGENOM" id="CLU_2082360_0_0_11"/>
<dbReference type="AlphaFoldDB" id="W5T9F3"/>
<name>W5T9F3_9NOCA</name>